<keyword evidence="3" id="KW-0597">Phosphoprotein</keyword>
<evidence type="ECO:0000313" key="9">
    <source>
        <dbReference type="EMBL" id="CAF1385336.1"/>
    </source>
</evidence>
<dbReference type="PANTHER" id="PTHR31584:SF1">
    <property type="entry name" value="TUMOR PROTEIN P53-INDUCIBLE PROTEIN 11"/>
    <property type="match status" value="1"/>
</dbReference>
<dbReference type="Proteomes" id="UP000681722">
    <property type="component" value="Unassembled WGS sequence"/>
</dbReference>
<dbReference type="PANTHER" id="PTHR31584">
    <property type="entry name" value="TUMOR PROTEIN P53-INDUCIBLE PROTEIN 11"/>
    <property type="match status" value="1"/>
</dbReference>
<comment type="caution">
    <text evidence="9">The sequence shown here is derived from an EMBL/GenBank/DDBJ whole genome shotgun (WGS) entry which is preliminary data.</text>
</comment>
<keyword evidence="11" id="KW-1185">Reference proteome</keyword>
<proteinExistence type="predicted"/>
<dbReference type="Pfam" id="PF14936">
    <property type="entry name" value="p53-inducible11"/>
    <property type="match status" value="1"/>
</dbReference>
<evidence type="ECO:0000256" key="7">
    <source>
        <dbReference type="ARBA" id="ARBA00032100"/>
    </source>
</evidence>
<evidence type="ECO:0000256" key="1">
    <source>
        <dbReference type="ARBA" id="ARBA00004141"/>
    </source>
</evidence>
<evidence type="ECO:0000256" key="5">
    <source>
        <dbReference type="ARBA" id="ARBA00022989"/>
    </source>
</evidence>
<dbReference type="PROSITE" id="PS51257">
    <property type="entry name" value="PROKAR_LIPOPROTEIN"/>
    <property type="match status" value="1"/>
</dbReference>
<accession>A0A815JSA9</accession>
<evidence type="ECO:0000256" key="2">
    <source>
        <dbReference type="ARBA" id="ARBA00019449"/>
    </source>
</evidence>
<dbReference type="GO" id="GO:0016020">
    <property type="term" value="C:membrane"/>
    <property type="evidence" value="ECO:0007669"/>
    <property type="project" value="UniProtKB-SubCell"/>
</dbReference>
<dbReference type="InterPro" id="IPR028266">
    <property type="entry name" value="TP53I11"/>
</dbReference>
<keyword evidence="4 8" id="KW-0812">Transmembrane</keyword>
<dbReference type="EMBL" id="CAJOBC010082070">
    <property type="protein sequence ID" value="CAF4280465.1"/>
    <property type="molecule type" value="Genomic_DNA"/>
</dbReference>
<evidence type="ECO:0000256" key="3">
    <source>
        <dbReference type="ARBA" id="ARBA00022553"/>
    </source>
</evidence>
<evidence type="ECO:0000313" key="11">
    <source>
        <dbReference type="Proteomes" id="UP000663829"/>
    </source>
</evidence>
<reference evidence="9" key="1">
    <citation type="submission" date="2021-02" db="EMBL/GenBank/DDBJ databases">
        <authorList>
            <person name="Nowell W R."/>
        </authorList>
    </citation>
    <scope>NUCLEOTIDE SEQUENCE</scope>
</reference>
<gene>
    <name evidence="9" type="ORF">GPM918_LOCUS32531</name>
    <name evidence="10" type="ORF">SRO942_LOCUS33202</name>
</gene>
<dbReference type="EMBL" id="CAJNOQ010016667">
    <property type="protein sequence ID" value="CAF1385336.1"/>
    <property type="molecule type" value="Genomic_DNA"/>
</dbReference>
<feature type="transmembrane region" description="Helical" evidence="8">
    <location>
        <begin position="68"/>
        <end position="89"/>
    </location>
</feature>
<dbReference type="Proteomes" id="UP000663829">
    <property type="component" value="Unassembled WGS sequence"/>
</dbReference>
<evidence type="ECO:0000313" key="10">
    <source>
        <dbReference type="EMBL" id="CAF4280465.1"/>
    </source>
</evidence>
<organism evidence="9 11">
    <name type="scientific">Didymodactylos carnosus</name>
    <dbReference type="NCBI Taxonomy" id="1234261"/>
    <lineage>
        <taxon>Eukaryota</taxon>
        <taxon>Metazoa</taxon>
        <taxon>Spiralia</taxon>
        <taxon>Gnathifera</taxon>
        <taxon>Rotifera</taxon>
        <taxon>Eurotatoria</taxon>
        <taxon>Bdelloidea</taxon>
        <taxon>Philodinida</taxon>
        <taxon>Philodinidae</taxon>
        <taxon>Didymodactylos</taxon>
    </lineage>
</organism>
<protein>
    <recommendedName>
        <fullName evidence="2">Tumor protein p53-inducible protein 11</fullName>
    </recommendedName>
    <alternativeName>
        <fullName evidence="7">p53-induced gene 11 protein</fullName>
    </alternativeName>
</protein>
<evidence type="ECO:0000256" key="8">
    <source>
        <dbReference type="SAM" id="Phobius"/>
    </source>
</evidence>
<evidence type="ECO:0000256" key="4">
    <source>
        <dbReference type="ARBA" id="ARBA00022692"/>
    </source>
</evidence>
<keyword evidence="5 8" id="KW-1133">Transmembrane helix</keyword>
<sequence length="118" mass="13119">MTERRLLASQVVYVYLLVYACGDLQSRLKVRKVLGVGECGDNGSIYSSKISQILGHSDHLMYYMPNGLILWLTIMTIVFGLLCISAAFFPRLLFLLLPGIEKGTTNIHLALCYGSTKT</sequence>
<dbReference type="AlphaFoldDB" id="A0A815JSA9"/>
<dbReference type="OrthoDB" id="6243248at2759"/>
<keyword evidence="6 8" id="KW-0472">Membrane</keyword>
<comment type="subcellular location">
    <subcellularLocation>
        <location evidence="1">Membrane</location>
        <topology evidence="1">Multi-pass membrane protein</topology>
    </subcellularLocation>
</comment>
<name>A0A815JSA9_9BILA</name>
<evidence type="ECO:0000256" key="6">
    <source>
        <dbReference type="ARBA" id="ARBA00023136"/>
    </source>
</evidence>